<dbReference type="GO" id="GO:0005524">
    <property type="term" value="F:ATP binding"/>
    <property type="evidence" value="ECO:0007669"/>
    <property type="project" value="UniProtKB-KW"/>
</dbReference>
<dbReference type="Pfam" id="PF05636">
    <property type="entry name" value="HIGH_NTase1"/>
    <property type="match status" value="1"/>
</dbReference>
<evidence type="ECO:0000313" key="3">
    <source>
        <dbReference type="EMBL" id="SHM09005.1"/>
    </source>
</evidence>
<dbReference type="NCBIfam" id="NF010191">
    <property type="entry name" value="PRK13670.1"/>
    <property type="match status" value="1"/>
</dbReference>
<reference evidence="4" key="1">
    <citation type="submission" date="2016-11" db="EMBL/GenBank/DDBJ databases">
        <authorList>
            <person name="Varghese N."/>
            <person name="Submissions S."/>
        </authorList>
    </citation>
    <scope>NUCLEOTIDE SEQUENCE [LARGE SCALE GENOMIC DNA]</scope>
    <source>
        <strain evidence="4">DSM 18802</strain>
    </source>
</reference>
<dbReference type="InterPro" id="IPR008513">
    <property type="entry name" value="tRNA(Met)_cyd_acetate_ligase"/>
</dbReference>
<keyword evidence="2" id="KW-0963">Cytoplasm</keyword>
<dbReference type="GO" id="GO:0016879">
    <property type="term" value="F:ligase activity, forming carbon-nitrogen bonds"/>
    <property type="evidence" value="ECO:0007669"/>
    <property type="project" value="UniProtKB-UniRule"/>
</dbReference>
<feature type="binding site" evidence="2">
    <location>
        <position position="102"/>
    </location>
    <ligand>
        <name>ATP</name>
        <dbReference type="ChEBI" id="CHEBI:30616"/>
    </ligand>
</feature>
<dbReference type="GO" id="GO:0000049">
    <property type="term" value="F:tRNA binding"/>
    <property type="evidence" value="ECO:0007669"/>
    <property type="project" value="UniProtKB-KW"/>
</dbReference>
<dbReference type="HAMAP" id="MF_01539">
    <property type="entry name" value="TmcAL"/>
    <property type="match status" value="1"/>
</dbReference>
<evidence type="ECO:0000313" key="4">
    <source>
        <dbReference type="Proteomes" id="UP000184375"/>
    </source>
</evidence>
<dbReference type="STRING" id="447595.SAMN05660826_00198"/>
<dbReference type="InterPro" id="IPR014729">
    <property type="entry name" value="Rossmann-like_a/b/a_fold"/>
</dbReference>
<dbReference type="EC" id="6.3.4.-" evidence="2"/>
<dbReference type="EMBL" id="FRCR01000001">
    <property type="protein sequence ID" value="SHM09005.1"/>
    <property type="molecule type" value="Genomic_DNA"/>
</dbReference>
<keyword evidence="2" id="KW-0436">Ligase</keyword>
<dbReference type="OrthoDB" id="9769796at2"/>
<protein>
    <recommendedName>
        <fullName evidence="2">tRNA(Met) cytidine acetate ligase</fullName>
        <ecNumber evidence="2">6.3.4.-</ecNumber>
    </recommendedName>
</protein>
<dbReference type="RefSeq" id="WP_073253310.1">
    <property type="nucleotide sequence ID" value="NZ_FRCR01000001.1"/>
</dbReference>
<keyword evidence="1 2" id="KW-0819">tRNA processing</keyword>
<organism evidence="3 4">
    <name type="scientific">Caldanaerovirga acetigignens</name>
    <dbReference type="NCBI Taxonomy" id="447595"/>
    <lineage>
        <taxon>Bacteria</taxon>
        <taxon>Bacillati</taxon>
        <taxon>Bacillota</taxon>
        <taxon>Clostridia</taxon>
        <taxon>Thermosediminibacterales</taxon>
        <taxon>Thermosediminibacteraceae</taxon>
        <taxon>Caldanaerovirga</taxon>
    </lineage>
</organism>
<dbReference type="Gene3D" id="3.40.50.620">
    <property type="entry name" value="HUPs"/>
    <property type="match status" value="1"/>
</dbReference>
<keyword evidence="3" id="KW-0808">Transferase</keyword>
<feature type="binding site" evidence="2">
    <location>
        <position position="171"/>
    </location>
    <ligand>
        <name>ATP</name>
        <dbReference type="ChEBI" id="CHEBI:30616"/>
    </ligand>
</feature>
<comment type="caution">
    <text evidence="2">Lacks conserved residue(s) required for the propagation of feature annotation.</text>
</comment>
<accession>A0A1M7FYL1</accession>
<name>A0A1M7FYL1_9FIRM</name>
<keyword evidence="2" id="KW-0694">RNA-binding</keyword>
<comment type="catalytic activity">
    <reaction evidence="2">
        <text>cytidine(34) in elongator tRNA(Met) + acetate + ATP = N(4)-acetylcytidine(34) in elongator tRNA(Met) + AMP + diphosphate</text>
        <dbReference type="Rhea" id="RHEA:58144"/>
        <dbReference type="Rhea" id="RHEA-COMP:10693"/>
        <dbReference type="Rhea" id="RHEA-COMP:10694"/>
        <dbReference type="ChEBI" id="CHEBI:30089"/>
        <dbReference type="ChEBI" id="CHEBI:30616"/>
        <dbReference type="ChEBI" id="CHEBI:33019"/>
        <dbReference type="ChEBI" id="CHEBI:74900"/>
        <dbReference type="ChEBI" id="CHEBI:82748"/>
        <dbReference type="ChEBI" id="CHEBI:456215"/>
    </reaction>
</comment>
<keyword evidence="2" id="KW-0820">tRNA-binding</keyword>
<dbReference type="PANTHER" id="PTHR37825:SF1">
    <property type="entry name" value="TRNA(MET) CYTIDINE ACETATE LIGASE"/>
    <property type="match status" value="1"/>
</dbReference>
<dbReference type="GO" id="GO:0006400">
    <property type="term" value="P:tRNA modification"/>
    <property type="evidence" value="ECO:0007669"/>
    <property type="project" value="UniProtKB-UniRule"/>
</dbReference>
<feature type="binding site" evidence="2">
    <location>
        <begin position="7"/>
        <end position="20"/>
    </location>
    <ligand>
        <name>ATP</name>
        <dbReference type="ChEBI" id="CHEBI:30616"/>
    </ligand>
</feature>
<keyword evidence="2" id="KW-0067">ATP-binding</keyword>
<keyword evidence="4" id="KW-1185">Reference proteome</keyword>
<keyword evidence="2" id="KW-0547">Nucleotide-binding</keyword>
<dbReference type="AlphaFoldDB" id="A0A1M7FYL1"/>
<gene>
    <name evidence="2" type="primary">tmcAL</name>
    <name evidence="3" type="ORF">SAMN05660826_00198</name>
</gene>
<dbReference type="SUPFAM" id="SSF52374">
    <property type="entry name" value="Nucleotidylyl transferase"/>
    <property type="match status" value="1"/>
</dbReference>
<evidence type="ECO:0000256" key="1">
    <source>
        <dbReference type="ARBA" id="ARBA00022694"/>
    </source>
</evidence>
<evidence type="ECO:0000256" key="2">
    <source>
        <dbReference type="HAMAP-Rule" id="MF_01539"/>
    </source>
</evidence>
<dbReference type="Proteomes" id="UP000184375">
    <property type="component" value="Unassembled WGS sequence"/>
</dbReference>
<comment type="subcellular location">
    <subcellularLocation>
        <location evidence="2">Cytoplasm</location>
    </subcellularLocation>
</comment>
<dbReference type="GO" id="GO:0005737">
    <property type="term" value="C:cytoplasm"/>
    <property type="evidence" value="ECO:0007669"/>
    <property type="project" value="UniProtKB-SubCell"/>
</dbReference>
<feature type="binding site" evidence="2">
    <location>
        <position position="196"/>
    </location>
    <ligand>
        <name>ATP</name>
        <dbReference type="ChEBI" id="CHEBI:30616"/>
    </ligand>
</feature>
<sequence>MKIVGVIAEYNPFHKGHLYHLNKIRSDFKPDGILCAMSGNFVQRGEPAIFDKWARAQMALGGGADLVFEIPTCFASSTAEVFAEASVKLLNSTGLVNYLSFGIEEYKIEELNIISEILYQEPTAFKILIKNYLKKGLSFPSAREKALIELFSSRIPKNELKHISDLLKKPNFILAVEYVKAIKRYNMNIEILPIKREGAGYHEKDFNKKYPSASAIREFLKRSQDLEIYDFLSSAIPTHCVEIIKNEIDKGKGPVFLENFELLLLGILRRSLKEELSSFFDINEGLENRIKKAAKKVSSLNELIGAIKSKRYPETRVQRILIHILLNIEKELVSSKTPLYLRVLGFSKRGLEILREIKKQSELPVITRAAEHKKLPGIARRMFEIDLLASDMYSLAMPSKNNRQGGRDFKMEVIRQL</sequence>
<proteinExistence type="inferred from homology"/>
<dbReference type="PANTHER" id="PTHR37825">
    <property type="entry name" value="TRNA(MET) CYTIDINE ACETATE LIGASE"/>
    <property type="match status" value="1"/>
</dbReference>
<comment type="similarity">
    <text evidence="2">Belongs to the TmcAL family.</text>
</comment>
<dbReference type="GO" id="GO:0016740">
    <property type="term" value="F:transferase activity"/>
    <property type="evidence" value="ECO:0007669"/>
    <property type="project" value="UniProtKB-KW"/>
</dbReference>
<comment type="function">
    <text evidence="2">Catalyzes the formation of N(4)-acetylcytidine (ac(4)C) at the wobble position of elongator tRNA(Met), using acetate and ATP as substrates. First activates an acetate ion to form acetyladenylate (Ac-AMP) and then transfers the acetyl group to tRNA to form ac(4)C34.</text>
</comment>